<dbReference type="AlphaFoldDB" id="A0A8J5XAT5"/>
<dbReference type="EMBL" id="JAGTXO010000080">
    <property type="protein sequence ID" value="KAG8457157.1"/>
    <property type="molecule type" value="Genomic_DNA"/>
</dbReference>
<feature type="compositionally biased region" description="Basic and acidic residues" evidence="1">
    <location>
        <begin position="593"/>
        <end position="616"/>
    </location>
</feature>
<evidence type="ECO:0000313" key="2">
    <source>
        <dbReference type="EMBL" id="KAG8457157.1"/>
    </source>
</evidence>
<feature type="region of interest" description="Disordered" evidence="1">
    <location>
        <begin position="204"/>
        <end position="229"/>
    </location>
</feature>
<dbReference type="Proteomes" id="UP000751190">
    <property type="component" value="Unassembled WGS sequence"/>
</dbReference>
<sequence length="616" mass="66354">MWDVIFTALTQRMEVLFIDLFGEHATVDPHDLHNSPITQLAKSEAFITTDITLARQMLELKRLGDAWRHAVRERRIELNLGTPAKLLPRLETIEEALDHVRVEWALAVRSPTDASAAVWIDPDTLTCNDAAFGLYLEQLSIQAEHVRLAIALIDLHVLSSISERTWKKAALLVIGTGLRDKPLSGVEYAQLALAARAVQPGIAPGVSDAAARPERTRRQSDEAPSPASVGSWEWPHVFALQLAGLEGRSTLLAAAGVRARAFHRQGGEFAFVFVQDAPADRGGSRAGEGGGEGEGADAGEVGDGRSDGGDSAASVEQRAKLVLVEALMRELVQDLARALHRDLPLELLLPPGIIDIEPLCGSISGWVSGDRVRTGALHDAMLKLDQQRTLARAKRAAAGISVSGRSGVPGVPKTLKLFGDRVTAESVRGDADWLRSLQCKLVLPRLRGLLPDKALKVKLVISSGQGLVVTAMAKAENDKPGAEAVVRALALDQLQVAVLGEVSKPGAQRGASAARARAGARDEPTRASRLQRLASSGRLEEVARTFSVLCAHGLGEVLVFRTELPEAAATWVRTINAKLADQQSITRQGTFGRHAEDELNERPRAARARDTQRIRL</sequence>
<keyword evidence="3" id="KW-1185">Reference proteome</keyword>
<organism evidence="2 3">
    <name type="scientific">Diacronema lutheri</name>
    <name type="common">Unicellular marine alga</name>
    <name type="synonym">Monochrysis lutheri</name>
    <dbReference type="NCBI Taxonomy" id="2081491"/>
    <lineage>
        <taxon>Eukaryota</taxon>
        <taxon>Haptista</taxon>
        <taxon>Haptophyta</taxon>
        <taxon>Pavlovophyceae</taxon>
        <taxon>Pavlovales</taxon>
        <taxon>Pavlovaceae</taxon>
        <taxon>Diacronema</taxon>
    </lineage>
</organism>
<feature type="region of interest" description="Disordered" evidence="1">
    <location>
        <begin position="281"/>
        <end position="312"/>
    </location>
</feature>
<gene>
    <name evidence="2" type="ORF">KFE25_004124</name>
</gene>
<name>A0A8J5XAT5_DIALT</name>
<comment type="caution">
    <text evidence="2">The sequence shown here is derived from an EMBL/GenBank/DDBJ whole genome shotgun (WGS) entry which is preliminary data.</text>
</comment>
<evidence type="ECO:0000313" key="3">
    <source>
        <dbReference type="Proteomes" id="UP000751190"/>
    </source>
</evidence>
<proteinExistence type="predicted"/>
<reference evidence="2" key="1">
    <citation type="submission" date="2021-05" db="EMBL/GenBank/DDBJ databases">
        <title>The genome of the haptophyte Pavlova lutheri (Diacronema luteri, Pavlovales) - a model for lipid biosynthesis in eukaryotic algae.</title>
        <authorList>
            <person name="Hulatt C.J."/>
            <person name="Posewitz M.C."/>
        </authorList>
    </citation>
    <scope>NUCLEOTIDE SEQUENCE</scope>
    <source>
        <strain evidence="2">NIVA-4/92</strain>
    </source>
</reference>
<accession>A0A8J5XAT5</accession>
<protein>
    <submittedName>
        <fullName evidence="2">Uncharacterized protein</fullName>
    </submittedName>
</protein>
<feature type="region of interest" description="Disordered" evidence="1">
    <location>
        <begin position="586"/>
        <end position="616"/>
    </location>
</feature>
<feature type="compositionally biased region" description="Basic and acidic residues" evidence="1">
    <location>
        <begin position="211"/>
        <end position="221"/>
    </location>
</feature>
<evidence type="ECO:0000256" key="1">
    <source>
        <dbReference type="SAM" id="MobiDB-lite"/>
    </source>
</evidence>
<feature type="compositionally biased region" description="Gly residues" evidence="1">
    <location>
        <begin position="284"/>
        <end position="293"/>
    </location>
</feature>